<keyword evidence="11" id="KW-1133">Transmembrane helix</keyword>
<evidence type="ECO:0008006" key="22">
    <source>
        <dbReference type="Google" id="ProtNLM"/>
    </source>
</evidence>
<evidence type="ECO:0000259" key="18">
    <source>
        <dbReference type="PROSITE" id="PS50011"/>
    </source>
</evidence>
<dbReference type="Gene3D" id="3.30.200.20">
    <property type="entry name" value="Phosphorylase Kinase, domain 1"/>
    <property type="match status" value="1"/>
</dbReference>
<feature type="signal peptide" evidence="17">
    <location>
        <begin position="1"/>
        <end position="23"/>
    </location>
</feature>
<dbReference type="Gramene" id="KJB68595">
    <property type="protein sequence ID" value="KJB68595"/>
    <property type="gene ID" value="B456_010G253500"/>
</dbReference>
<protein>
    <recommendedName>
        <fullName evidence="22">Protein kinase domain-containing protein</fullName>
    </recommendedName>
</protein>
<dbReference type="InterPro" id="IPR001245">
    <property type="entry name" value="Ser-Thr/Tyr_kinase_cat_dom"/>
</dbReference>
<evidence type="ECO:0000256" key="7">
    <source>
        <dbReference type="ARBA" id="ARBA00022737"/>
    </source>
</evidence>
<keyword evidence="2" id="KW-0723">Serine/threonine-protein kinase</keyword>
<keyword evidence="5" id="KW-0812">Transmembrane</keyword>
<evidence type="ECO:0000256" key="12">
    <source>
        <dbReference type="ARBA" id="ARBA00023136"/>
    </source>
</evidence>
<dbReference type="EMBL" id="CM001749">
    <property type="protein sequence ID" value="KJB68595.1"/>
    <property type="molecule type" value="Genomic_DNA"/>
</dbReference>
<dbReference type="Gene3D" id="3.30.430.20">
    <property type="entry name" value="Gnk2 domain, C-X8-C-X2-C motif"/>
    <property type="match status" value="2"/>
</dbReference>
<keyword evidence="7" id="KW-0677">Repeat</keyword>
<feature type="domain" description="Protein kinase" evidence="18">
    <location>
        <begin position="292"/>
        <end position="567"/>
    </location>
</feature>
<evidence type="ECO:0000313" key="21">
    <source>
        <dbReference type="Proteomes" id="UP000032304"/>
    </source>
</evidence>
<keyword evidence="8 15" id="KW-0547">Nucleotide-binding</keyword>
<evidence type="ECO:0000259" key="19">
    <source>
        <dbReference type="PROSITE" id="PS51473"/>
    </source>
</evidence>
<keyword evidence="4" id="KW-0808">Transferase</keyword>
<gene>
    <name evidence="20" type="ORF">B456_010G253500</name>
</gene>
<dbReference type="Pfam" id="PF01657">
    <property type="entry name" value="Stress-antifung"/>
    <property type="match status" value="2"/>
</dbReference>
<dbReference type="STRING" id="29730.A0A0D2VF93"/>
<organism evidence="20 21">
    <name type="scientific">Gossypium raimondii</name>
    <name type="common">Peruvian cotton</name>
    <name type="synonym">Gossypium klotzschianum subsp. raimondii</name>
    <dbReference type="NCBI Taxonomy" id="29730"/>
    <lineage>
        <taxon>Eukaryota</taxon>
        <taxon>Viridiplantae</taxon>
        <taxon>Streptophyta</taxon>
        <taxon>Embryophyta</taxon>
        <taxon>Tracheophyta</taxon>
        <taxon>Spermatophyta</taxon>
        <taxon>Magnoliopsida</taxon>
        <taxon>eudicotyledons</taxon>
        <taxon>Gunneridae</taxon>
        <taxon>Pentapetalae</taxon>
        <taxon>rosids</taxon>
        <taxon>malvids</taxon>
        <taxon>Malvales</taxon>
        <taxon>Malvaceae</taxon>
        <taxon>Malvoideae</taxon>
        <taxon>Gossypium</taxon>
    </lineage>
</organism>
<dbReference type="Pfam" id="PF07714">
    <property type="entry name" value="PK_Tyr_Ser-Thr"/>
    <property type="match status" value="1"/>
</dbReference>
<comment type="subcellular location">
    <subcellularLocation>
        <location evidence="1">Membrane</location>
        <topology evidence="1">Single-pass membrane protein</topology>
    </subcellularLocation>
</comment>
<evidence type="ECO:0000256" key="10">
    <source>
        <dbReference type="ARBA" id="ARBA00022840"/>
    </source>
</evidence>
<dbReference type="GO" id="GO:0005524">
    <property type="term" value="F:ATP binding"/>
    <property type="evidence" value="ECO:0007669"/>
    <property type="project" value="UniProtKB-UniRule"/>
</dbReference>
<evidence type="ECO:0000256" key="8">
    <source>
        <dbReference type="ARBA" id="ARBA00022741"/>
    </source>
</evidence>
<dbReference type="PANTHER" id="PTHR27002:SF1104">
    <property type="entry name" value="CYSTEINE-RICH RECEPTOR-LIKE PROTEIN KINASE 27-RELATED"/>
    <property type="match status" value="1"/>
</dbReference>
<evidence type="ECO:0000256" key="4">
    <source>
        <dbReference type="ARBA" id="ARBA00022679"/>
    </source>
</evidence>
<dbReference type="FunFam" id="1.10.510.10:FF:000343">
    <property type="entry name" value="Cysteine-rich receptor-like protein kinase 28"/>
    <property type="match status" value="1"/>
</dbReference>
<dbReference type="Proteomes" id="UP000032304">
    <property type="component" value="Chromosome 10"/>
</dbReference>
<dbReference type="InterPro" id="IPR038408">
    <property type="entry name" value="GNK2_sf"/>
</dbReference>
<dbReference type="InterPro" id="IPR000719">
    <property type="entry name" value="Prot_kinase_dom"/>
</dbReference>
<keyword evidence="9" id="KW-0418">Kinase</keyword>
<keyword evidence="3" id="KW-0597">Phosphoprotein</keyword>
<feature type="binding site" evidence="15">
    <location>
        <position position="320"/>
    </location>
    <ligand>
        <name>ATP</name>
        <dbReference type="ChEBI" id="CHEBI:30616"/>
    </ligand>
</feature>
<proteinExistence type="predicted"/>
<dbReference type="OMA" id="SRDCKFC"/>
<dbReference type="InterPro" id="IPR011009">
    <property type="entry name" value="Kinase-like_dom_sf"/>
</dbReference>
<dbReference type="PROSITE" id="PS00108">
    <property type="entry name" value="PROTEIN_KINASE_ST"/>
    <property type="match status" value="1"/>
</dbReference>
<dbReference type="AlphaFoldDB" id="A0A0D2VF93"/>
<dbReference type="InterPro" id="IPR002902">
    <property type="entry name" value="GNK2"/>
</dbReference>
<evidence type="ECO:0000256" key="6">
    <source>
        <dbReference type="ARBA" id="ARBA00022729"/>
    </source>
</evidence>
<reference evidence="20 21" key="1">
    <citation type="journal article" date="2012" name="Nature">
        <title>Repeated polyploidization of Gossypium genomes and the evolution of spinnable cotton fibres.</title>
        <authorList>
            <person name="Paterson A.H."/>
            <person name="Wendel J.F."/>
            <person name="Gundlach H."/>
            <person name="Guo H."/>
            <person name="Jenkins J."/>
            <person name="Jin D."/>
            <person name="Llewellyn D."/>
            <person name="Showmaker K.C."/>
            <person name="Shu S."/>
            <person name="Udall J."/>
            <person name="Yoo M.J."/>
            <person name="Byers R."/>
            <person name="Chen W."/>
            <person name="Doron-Faigenboim A."/>
            <person name="Duke M.V."/>
            <person name="Gong L."/>
            <person name="Grimwood J."/>
            <person name="Grover C."/>
            <person name="Grupp K."/>
            <person name="Hu G."/>
            <person name="Lee T.H."/>
            <person name="Li J."/>
            <person name="Lin L."/>
            <person name="Liu T."/>
            <person name="Marler B.S."/>
            <person name="Page J.T."/>
            <person name="Roberts A.W."/>
            <person name="Romanel E."/>
            <person name="Sanders W.S."/>
            <person name="Szadkowski E."/>
            <person name="Tan X."/>
            <person name="Tang H."/>
            <person name="Xu C."/>
            <person name="Wang J."/>
            <person name="Wang Z."/>
            <person name="Zhang D."/>
            <person name="Zhang L."/>
            <person name="Ashrafi H."/>
            <person name="Bedon F."/>
            <person name="Bowers J.E."/>
            <person name="Brubaker C.L."/>
            <person name="Chee P.W."/>
            <person name="Das S."/>
            <person name="Gingle A.R."/>
            <person name="Haigler C.H."/>
            <person name="Harker D."/>
            <person name="Hoffmann L.V."/>
            <person name="Hovav R."/>
            <person name="Jones D.C."/>
            <person name="Lemke C."/>
            <person name="Mansoor S."/>
            <person name="ur Rahman M."/>
            <person name="Rainville L.N."/>
            <person name="Rambani A."/>
            <person name="Reddy U.K."/>
            <person name="Rong J.K."/>
            <person name="Saranga Y."/>
            <person name="Scheffler B.E."/>
            <person name="Scheffler J.A."/>
            <person name="Stelly D.M."/>
            <person name="Triplett B.A."/>
            <person name="Van Deynze A."/>
            <person name="Vaslin M.F."/>
            <person name="Waghmare V.N."/>
            <person name="Walford S.A."/>
            <person name="Wright R.J."/>
            <person name="Zaki E.A."/>
            <person name="Zhang T."/>
            <person name="Dennis E.S."/>
            <person name="Mayer K.F."/>
            <person name="Peterson D.G."/>
            <person name="Rokhsar D.S."/>
            <person name="Wang X."/>
            <person name="Schmutz J."/>
        </authorList>
    </citation>
    <scope>NUCLEOTIDE SEQUENCE [LARGE SCALE GENOMIC DNA]</scope>
</reference>
<keyword evidence="14" id="KW-0325">Glycoprotein</keyword>
<evidence type="ECO:0000256" key="14">
    <source>
        <dbReference type="ARBA" id="ARBA00023180"/>
    </source>
</evidence>
<dbReference type="InterPro" id="IPR017441">
    <property type="entry name" value="Protein_kinase_ATP_BS"/>
</dbReference>
<evidence type="ECO:0000256" key="13">
    <source>
        <dbReference type="ARBA" id="ARBA00023170"/>
    </source>
</evidence>
<feature type="domain" description="Gnk2-homologous" evidence="19">
    <location>
        <begin position="137"/>
        <end position="239"/>
    </location>
</feature>
<evidence type="ECO:0000256" key="3">
    <source>
        <dbReference type="ARBA" id="ARBA00022553"/>
    </source>
</evidence>
<keyword evidence="10 15" id="KW-0067">ATP-binding</keyword>
<dbReference type="FunFam" id="3.30.200.20:FF:000142">
    <property type="entry name" value="Cysteine-rich receptor-like protein kinase 10"/>
    <property type="match status" value="1"/>
</dbReference>
<evidence type="ECO:0000256" key="16">
    <source>
        <dbReference type="SAM" id="MobiDB-lite"/>
    </source>
</evidence>
<sequence length="617" mass="69417">MYLNNLVFAFFLVIILVISLTNAQTCLETGNNFTTNSPFARNRNLILTSLPANVSKDGGFFNTSIGEDGPNRVYAQALCRGDLSGEDCLVYVNFTAHQLLSSCKNQTEAFSWDGDIPCLVRYSDKSLFGVLALEPIQEAINPNAITDVASNLTLFFELWGELMEAVAKKASMGSSKLKYATGVAEEIQALMQCTPDLFESNCLTCLRTLIRRYTECCRTYQGGYVETPSCRMRWDLYTFFSPTADTVRLSLSSPPPDSIDNPLATIKDKDNGLELESLLFQLKSVIKATNNFSHDNMLGQGGFGAVYKGRFDDGQEIAVKRLFNESGEGDDEFKNEVMLMARLQHRNLVRLKGFCLERKERLLIFEFVPNSSLDHFLFDPNKRLLIDWDTRYKIITGIARGLLYLHEDSRYRIIHRDLKASNILLDEEMNPKISDFGMARLFKADQTRDNTRRVAGTFGYMAPEYIKRGKLSLKSDVYSFGVLILEIISGDKISHFHNNGADLLTYAWRNWREGTSLNLVDEYLRGNRGSRSEMTRCIHIGLLCVQANDETRPSMNSVLLMLSDTSISMLMPSAPAFMNPNSAIIVQSETPASASPNDNNSDRFTRNEVTVSTLVPR</sequence>
<feature type="compositionally biased region" description="Polar residues" evidence="16">
    <location>
        <begin position="589"/>
        <end position="599"/>
    </location>
</feature>
<dbReference type="GO" id="GO:0004674">
    <property type="term" value="F:protein serine/threonine kinase activity"/>
    <property type="evidence" value="ECO:0007669"/>
    <property type="project" value="UniProtKB-KW"/>
</dbReference>
<evidence type="ECO:0000256" key="1">
    <source>
        <dbReference type="ARBA" id="ARBA00004167"/>
    </source>
</evidence>
<feature type="region of interest" description="Disordered" evidence="16">
    <location>
        <begin position="589"/>
        <end position="617"/>
    </location>
</feature>
<dbReference type="SUPFAM" id="SSF56112">
    <property type="entry name" value="Protein kinase-like (PK-like)"/>
    <property type="match status" value="1"/>
</dbReference>
<dbReference type="PROSITE" id="PS50011">
    <property type="entry name" value="PROTEIN_KINASE_DOM"/>
    <property type="match status" value="1"/>
</dbReference>
<dbReference type="PANTHER" id="PTHR27002">
    <property type="entry name" value="RECEPTOR-LIKE SERINE/THREONINE-PROTEIN KINASE SD1-8"/>
    <property type="match status" value="1"/>
</dbReference>
<feature type="chain" id="PRO_5002269240" description="Protein kinase domain-containing protein" evidence="17">
    <location>
        <begin position="24"/>
        <end position="617"/>
    </location>
</feature>
<feature type="domain" description="Gnk2-homologous" evidence="19">
    <location>
        <begin position="21"/>
        <end position="127"/>
    </location>
</feature>
<dbReference type="InterPro" id="IPR008271">
    <property type="entry name" value="Ser/Thr_kinase_AS"/>
</dbReference>
<evidence type="ECO:0000313" key="20">
    <source>
        <dbReference type="EMBL" id="KJB68595.1"/>
    </source>
</evidence>
<dbReference type="PROSITE" id="PS00107">
    <property type="entry name" value="PROTEIN_KINASE_ATP"/>
    <property type="match status" value="1"/>
</dbReference>
<evidence type="ECO:0000256" key="9">
    <source>
        <dbReference type="ARBA" id="ARBA00022777"/>
    </source>
</evidence>
<evidence type="ECO:0000256" key="2">
    <source>
        <dbReference type="ARBA" id="ARBA00022527"/>
    </source>
</evidence>
<dbReference type="CDD" id="cd23509">
    <property type="entry name" value="Gnk2-like"/>
    <property type="match status" value="2"/>
</dbReference>
<dbReference type="GO" id="GO:0009737">
    <property type="term" value="P:response to abscisic acid"/>
    <property type="evidence" value="ECO:0007669"/>
    <property type="project" value="UniProtKB-ARBA"/>
</dbReference>
<dbReference type="SMART" id="SM00220">
    <property type="entry name" value="S_TKc"/>
    <property type="match status" value="1"/>
</dbReference>
<keyword evidence="21" id="KW-1185">Reference proteome</keyword>
<dbReference type="eggNOG" id="ENOG502SE86">
    <property type="taxonomic scope" value="Eukaryota"/>
</dbReference>
<evidence type="ECO:0000256" key="17">
    <source>
        <dbReference type="SAM" id="SignalP"/>
    </source>
</evidence>
<keyword evidence="6 17" id="KW-0732">Signal</keyword>
<keyword evidence="13" id="KW-0675">Receptor</keyword>
<dbReference type="PROSITE" id="PS51473">
    <property type="entry name" value="GNK2"/>
    <property type="match status" value="2"/>
</dbReference>
<feature type="compositionally biased region" description="Polar residues" evidence="16">
    <location>
        <begin position="607"/>
        <end position="617"/>
    </location>
</feature>
<evidence type="ECO:0000256" key="15">
    <source>
        <dbReference type="PROSITE-ProRule" id="PRU10141"/>
    </source>
</evidence>
<keyword evidence="12" id="KW-0472">Membrane</keyword>
<evidence type="ECO:0000256" key="11">
    <source>
        <dbReference type="ARBA" id="ARBA00022989"/>
    </source>
</evidence>
<dbReference type="GO" id="GO:0005886">
    <property type="term" value="C:plasma membrane"/>
    <property type="evidence" value="ECO:0007669"/>
    <property type="project" value="TreeGrafter"/>
</dbReference>
<evidence type="ECO:0000256" key="5">
    <source>
        <dbReference type="ARBA" id="ARBA00022692"/>
    </source>
</evidence>
<dbReference type="CDD" id="cd14066">
    <property type="entry name" value="STKc_IRAK"/>
    <property type="match status" value="1"/>
</dbReference>
<name>A0A0D2VF93_GOSRA</name>
<accession>A0A0D2VF93</accession>
<dbReference type="Gene3D" id="1.10.510.10">
    <property type="entry name" value="Transferase(Phosphotransferase) domain 1"/>
    <property type="match status" value="1"/>
</dbReference>